<dbReference type="OMA" id="THVAENC"/>
<evidence type="ECO:0000313" key="3">
    <source>
        <dbReference type="EMBL" id="AYU81269.1"/>
    </source>
</evidence>
<dbReference type="GeneID" id="13385893"/>
<dbReference type="Proteomes" id="UP000008980">
    <property type="component" value="Chromosome 31"/>
</dbReference>
<name>A0A3S7X485_LEIDO</name>
<dbReference type="RefSeq" id="XP_003863172.1">
    <property type="nucleotide sequence ID" value="XM_003863124.1"/>
</dbReference>
<dbReference type="EMBL" id="FR799618">
    <property type="protein sequence ID" value="CBZ36483.1"/>
    <property type="molecule type" value="Genomic_DNA"/>
</dbReference>
<organism evidence="3 7">
    <name type="scientific">Leishmania donovani</name>
    <dbReference type="NCBI Taxonomy" id="5661"/>
    <lineage>
        <taxon>Eukaryota</taxon>
        <taxon>Discoba</taxon>
        <taxon>Euglenozoa</taxon>
        <taxon>Kinetoplastea</taxon>
        <taxon>Metakinetoplastina</taxon>
        <taxon>Trypanosomatida</taxon>
        <taxon>Trypanosomatidae</taxon>
        <taxon>Leishmaniinae</taxon>
        <taxon>Leishmania</taxon>
    </lineage>
</organism>
<dbReference type="VEuPathDB" id="TriTrypDB:LdCL_310014000"/>
<dbReference type="VEuPathDB" id="TriTrypDB:LDHU3_31.1210"/>
<gene>
    <name evidence="5" type="ORF">CGC21_11900</name>
    <name evidence="4" type="ORF">LDBPK_310820</name>
    <name evidence="3" type="ORF">LdCL_310014000</name>
</gene>
<dbReference type="EMBL" id="CP029530">
    <property type="protein sequence ID" value="AYU81269.1"/>
    <property type="molecule type" value="Genomic_DNA"/>
</dbReference>
<dbReference type="Proteomes" id="UP000274082">
    <property type="component" value="Chromosome 31"/>
</dbReference>
<dbReference type="Gene3D" id="2.60.40.150">
    <property type="entry name" value="C2 domain"/>
    <property type="match status" value="1"/>
</dbReference>
<dbReference type="InterPro" id="IPR035892">
    <property type="entry name" value="C2_domain_sf"/>
</dbReference>
<reference evidence="4" key="2">
    <citation type="submission" date="2011-01" db="EMBL/GenBank/DDBJ databases">
        <authorList>
            <person name="Zhao B.P."/>
            <person name="Ren Z.A."/>
            <person name="Li C.D."/>
        </authorList>
    </citation>
    <scope>NUCLEOTIDE SEQUENCE</scope>
    <source>
        <strain evidence="4">BPK282A1</strain>
    </source>
</reference>
<evidence type="ECO:0000259" key="2">
    <source>
        <dbReference type="PROSITE" id="PS50004"/>
    </source>
</evidence>
<evidence type="ECO:0000313" key="6">
    <source>
        <dbReference type="Proteomes" id="UP000008980"/>
    </source>
</evidence>
<reference evidence="3 7" key="4">
    <citation type="journal article" date="2018" name="Sci. Rep.">
        <title>A complete Leishmania donovani reference genome identifies novel genetic variations associated with virulence.</title>
        <authorList>
            <person name="Lypaczewski P."/>
            <person name="Hoshizaki J."/>
            <person name="Zhang W.-W."/>
            <person name="McCall L.-I."/>
            <person name="Torcivia-Rodriguez J."/>
            <person name="Simonyan V."/>
            <person name="Kaur A."/>
            <person name="Dewar K."/>
            <person name="Matlashewski G."/>
        </authorList>
    </citation>
    <scope>NUCLEOTIDE SEQUENCE [LARGE SCALE GENOMIC DNA]</scope>
    <source>
        <strain evidence="3 7">LdCL</strain>
    </source>
</reference>
<dbReference type="PANTHER" id="PTHR47052">
    <property type="entry name" value="CONSERVED SERINE PROLINE-RICH PROTEIN (AFU_ORTHOLOGUE AFUA_2G01790)"/>
    <property type="match status" value="1"/>
</dbReference>
<reference evidence="6" key="3">
    <citation type="submission" date="2011-02" db="EMBL/GenBank/DDBJ databases">
        <title>Whole genome sequencing of Leishmania donovani clinical lines reveals dynamic variation related to drug resistance.</title>
        <authorList>
            <person name="Downing T."/>
            <person name="Imamura H."/>
            <person name="Sanders M."/>
            <person name="Decuypere S."/>
            <person name="Hertz-Fowler C."/>
            <person name="Clark T.G."/>
            <person name="Rijal S."/>
            <person name="Sundar S."/>
            <person name="Quail M.A."/>
            <person name="De Doncker S."/>
            <person name="Maes I."/>
            <person name="Vanaerschot M."/>
            <person name="Stark O."/>
            <person name="Schonian G."/>
            <person name="Dujardin J.C."/>
            <person name="Berriman M."/>
        </authorList>
    </citation>
    <scope>NUCLEOTIDE SEQUENCE [LARGE SCALE GENOMIC DNA]</scope>
    <source>
        <strain evidence="6">BPK282A1</strain>
    </source>
</reference>
<accession>A0A3S7X485</accession>
<dbReference type="InterPro" id="IPR052981">
    <property type="entry name" value="Ingression_C2_domain"/>
</dbReference>
<evidence type="ECO:0000313" key="4">
    <source>
        <dbReference type="EMBL" id="CBZ36483.1"/>
    </source>
</evidence>
<dbReference type="VEuPathDB" id="TriTrypDB:LdBPK_310820.1"/>
<sequence>MGRLEIRVCGARNVANVQKVGKPDPYVKVKLGSNKKSQIKYKTHVAENCLNPVWNELFKFQVADYDSMQVVFELWNDNVIVDDLLGSYSLSLNGLTRGVVVDTWVLLEGTKGSPSELHLRVLAVDFGRDPGPGDRLTLSLEGDTMVPSTGQTYRPPKNYVPPAQGIVLQSYPPAPLGPPPPVVYSASAAPMPQVQYGYMAPPQPQGYAYGAPPPLPQQPPSQGYGYGAAPAPQNYSYGAPPPPQPMYGAPQPPQSLPYAAGPPPPQMYGPPPPQRRPVQMAYGIPPDM</sequence>
<evidence type="ECO:0000256" key="1">
    <source>
        <dbReference type="SAM" id="MobiDB-lite"/>
    </source>
</evidence>
<dbReference type="KEGG" id="ldo:LDBPK_310820"/>
<dbReference type="Pfam" id="PF00168">
    <property type="entry name" value="C2"/>
    <property type="match status" value="1"/>
</dbReference>
<evidence type="ECO:0000313" key="5">
    <source>
        <dbReference type="EMBL" id="TPP42695.1"/>
    </source>
</evidence>
<feature type="region of interest" description="Disordered" evidence="1">
    <location>
        <begin position="208"/>
        <end position="288"/>
    </location>
</feature>
<reference evidence="8" key="5">
    <citation type="submission" date="2019-02" db="EMBL/GenBank/DDBJ databases">
        <title>FDA dAtabase for Regulatory Grade micrObial Sequences (FDA-ARGOS): Supporting development and validation of Infectious Disease Dx tests.</title>
        <authorList>
            <person name="Duncan R."/>
            <person name="Fisher C."/>
            <person name="Tallon L."/>
            <person name="Sadzewicz L."/>
            <person name="Sengamalay N."/>
            <person name="Ott S."/>
            <person name="Godinez A."/>
            <person name="Nagaraj S."/>
            <person name="Vavikolanu K."/>
            <person name="Nadendla S."/>
            <person name="Aluvathingal J."/>
            <person name="Sichtig H."/>
        </authorList>
    </citation>
    <scope>NUCLEOTIDE SEQUENCE [LARGE SCALE GENOMIC DNA]</scope>
    <source>
        <strain evidence="8">FDAARGOS_361</strain>
    </source>
</reference>
<dbReference type="AlphaFoldDB" id="A0A3S7X485"/>
<dbReference type="Proteomes" id="UP000318447">
    <property type="component" value="Unassembled WGS sequence"/>
</dbReference>
<dbReference type="SMART" id="SM00239">
    <property type="entry name" value="C2"/>
    <property type="match status" value="1"/>
</dbReference>
<protein>
    <submittedName>
        <fullName evidence="5">C2 domain family protein</fullName>
    </submittedName>
    <submittedName>
        <fullName evidence="3">C2 domain protein, putative</fullName>
    </submittedName>
</protein>
<evidence type="ECO:0000313" key="7">
    <source>
        <dbReference type="Proteomes" id="UP000274082"/>
    </source>
</evidence>
<dbReference type="PROSITE" id="PS50004">
    <property type="entry name" value="C2"/>
    <property type="match status" value="1"/>
</dbReference>
<dbReference type="PANTHER" id="PTHR47052:SF3">
    <property type="entry name" value="INGRESSION PROTEIN 1"/>
    <property type="match status" value="1"/>
</dbReference>
<proteinExistence type="predicted"/>
<feature type="compositionally biased region" description="Pro residues" evidence="1">
    <location>
        <begin position="239"/>
        <end position="275"/>
    </location>
</feature>
<reference evidence="5" key="6">
    <citation type="submission" date="2019-02" db="EMBL/GenBank/DDBJ databases">
        <title>FDA dAtabase for Regulatory Grade micrObial Sequences (FDA-ARGOS): Supporting development and validation of Infectious Disease Dx tests.</title>
        <authorList>
            <person name="Duncan R."/>
            <person name="Fisher C."/>
            <person name="Tallon L.J."/>
            <person name="Sadzewicz L."/>
            <person name="Sengamalay N."/>
            <person name="Ott S."/>
            <person name="Godinez A."/>
            <person name="Nagaraj S."/>
            <person name="Nadendla S."/>
            <person name="Sichtig H."/>
        </authorList>
    </citation>
    <scope>NUCLEOTIDE SEQUENCE</scope>
    <source>
        <strain evidence="5">FDAARGOS_361</strain>
    </source>
</reference>
<dbReference type="CDD" id="cd00030">
    <property type="entry name" value="C2"/>
    <property type="match status" value="1"/>
</dbReference>
<dbReference type="PRINTS" id="PR00360">
    <property type="entry name" value="C2DOMAIN"/>
</dbReference>
<keyword evidence="7" id="KW-1185">Reference proteome</keyword>
<accession>E9BMK5</accession>
<dbReference type="EMBL" id="RHLC01000006">
    <property type="protein sequence ID" value="TPP42695.1"/>
    <property type="molecule type" value="Genomic_DNA"/>
</dbReference>
<reference evidence="4 6" key="1">
    <citation type="journal article" date="2011" name="Genome Res.">
        <title>Whole genome sequencing of multiple Leishmania donovani clinical isolates provides insights into population structure and mechanisms of drug resistance.</title>
        <authorList>
            <person name="Downing T."/>
            <person name="Imamura H."/>
            <person name="Decuypere S."/>
            <person name="Clark T.G."/>
            <person name="Coombs G.H."/>
            <person name="Cotton J.A."/>
            <person name="Hilley J.D."/>
            <person name="de Doncker S."/>
            <person name="Maes I."/>
            <person name="Mottram J.C."/>
            <person name="Quail M.A."/>
            <person name="Rijal S."/>
            <person name="Sanders M."/>
            <person name="Schonian G."/>
            <person name="Stark O."/>
            <person name="Sundar S."/>
            <person name="Vanaerschot M."/>
            <person name="Hertz-Fowler C."/>
            <person name="Dujardin J.C."/>
            <person name="Berriman M."/>
        </authorList>
    </citation>
    <scope>NUCLEOTIDE SEQUENCE [LARGE SCALE GENOMIC DNA]</scope>
    <source>
        <strain evidence="4 6">BPK282A1</strain>
    </source>
</reference>
<feature type="domain" description="C2" evidence="2">
    <location>
        <begin position="1"/>
        <end position="105"/>
    </location>
</feature>
<dbReference type="InterPro" id="IPR000008">
    <property type="entry name" value="C2_dom"/>
</dbReference>
<evidence type="ECO:0000313" key="8">
    <source>
        <dbReference type="Proteomes" id="UP000318447"/>
    </source>
</evidence>
<dbReference type="SUPFAM" id="SSF49562">
    <property type="entry name" value="C2 domain (Calcium/lipid-binding domain, CaLB)"/>
    <property type="match status" value="1"/>
</dbReference>
<dbReference type="OrthoDB" id="270970at2759"/>